<keyword evidence="2" id="KW-0732">Signal</keyword>
<evidence type="ECO:0000256" key="2">
    <source>
        <dbReference type="SAM" id="SignalP"/>
    </source>
</evidence>
<proteinExistence type="predicted"/>
<dbReference type="EMBL" id="RZNH01000046">
    <property type="protein sequence ID" value="NOU61929.1"/>
    <property type="molecule type" value="Genomic_DNA"/>
</dbReference>
<organism evidence="3 4">
    <name type="scientific">Marinifilum caeruleilacunae</name>
    <dbReference type="NCBI Taxonomy" id="2499076"/>
    <lineage>
        <taxon>Bacteria</taxon>
        <taxon>Pseudomonadati</taxon>
        <taxon>Bacteroidota</taxon>
        <taxon>Bacteroidia</taxon>
        <taxon>Marinilabiliales</taxon>
        <taxon>Marinifilaceae</taxon>
    </lineage>
</organism>
<reference evidence="3 4" key="1">
    <citation type="submission" date="2018-12" db="EMBL/GenBank/DDBJ databases">
        <title>Marinifilum JC070 sp. nov., a marine bacterium isolated from Yongle Blue Hole in the South China Sea.</title>
        <authorList>
            <person name="Fu T."/>
        </authorList>
    </citation>
    <scope>NUCLEOTIDE SEQUENCE [LARGE SCALE GENOMIC DNA]</scope>
    <source>
        <strain evidence="3 4">JC070</strain>
    </source>
</reference>
<feature type="region of interest" description="Disordered" evidence="1">
    <location>
        <begin position="111"/>
        <end position="131"/>
    </location>
</feature>
<gene>
    <name evidence="3" type="ORF">ELS83_19195</name>
</gene>
<evidence type="ECO:0000313" key="4">
    <source>
        <dbReference type="Proteomes" id="UP000732105"/>
    </source>
</evidence>
<dbReference type="Proteomes" id="UP000732105">
    <property type="component" value="Unassembled WGS sequence"/>
</dbReference>
<feature type="signal peptide" evidence="2">
    <location>
        <begin position="1"/>
        <end position="25"/>
    </location>
</feature>
<accession>A0ABX1X0U2</accession>
<keyword evidence="4" id="KW-1185">Reference proteome</keyword>
<evidence type="ECO:0000313" key="3">
    <source>
        <dbReference type="EMBL" id="NOU61929.1"/>
    </source>
</evidence>
<sequence length="131" mass="14993">MNVIKASAILFMAIGMLFSSNLVQAQRGGQQGPKPIPNSTQIKKMIQELVSTLDLNADQSKEISDLYTAHFEDVKEIFESGRPSRKEMENLKKKFEEDIKSVLSEEQQEEYEEYLEKNKSQRSGPPQRGRK</sequence>
<protein>
    <recommendedName>
        <fullName evidence="5">DUF4890 domain-containing protein</fullName>
    </recommendedName>
</protein>
<dbReference type="RefSeq" id="WP_171597188.1">
    <property type="nucleotide sequence ID" value="NZ_RZNH01000046.1"/>
</dbReference>
<evidence type="ECO:0000256" key="1">
    <source>
        <dbReference type="SAM" id="MobiDB-lite"/>
    </source>
</evidence>
<feature type="chain" id="PRO_5047544364" description="DUF4890 domain-containing protein" evidence="2">
    <location>
        <begin position="26"/>
        <end position="131"/>
    </location>
</feature>
<name>A0ABX1X0U2_9BACT</name>
<comment type="caution">
    <text evidence="3">The sequence shown here is derived from an EMBL/GenBank/DDBJ whole genome shotgun (WGS) entry which is preliminary data.</text>
</comment>
<evidence type="ECO:0008006" key="5">
    <source>
        <dbReference type="Google" id="ProtNLM"/>
    </source>
</evidence>